<dbReference type="InterPro" id="IPR031905">
    <property type="entry name" value="Flotillin_C"/>
</dbReference>
<evidence type="ECO:0000313" key="5">
    <source>
        <dbReference type="Proteomes" id="UP000053854"/>
    </source>
</evidence>
<keyword evidence="1" id="KW-0472">Membrane</keyword>
<dbReference type="GO" id="GO:0005768">
    <property type="term" value="C:endosome"/>
    <property type="evidence" value="ECO:0007669"/>
    <property type="project" value="UniProtKB-SubCell"/>
</dbReference>
<accession>A0A094LEC9</accession>
<organism evidence="4 5">
    <name type="scientific">Podiceps cristatus</name>
    <name type="common">Great crested grebe</name>
    <dbReference type="NCBI Taxonomy" id="345573"/>
    <lineage>
        <taxon>Eukaryota</taxon>
        <taxon>Metazoa</taxon>
        <taxon>Chordata</taxon>
        <taxon>Craniata</taxon>
        <taxon>Vertebrata</taxon>
        <taxon>Euteleostomi</taxon>
        <taxon>Archelosauria</taxon>
        <taxon>Archosauria</taxon>
        <taxon>Dinosauria</taxon>
        <taxon>Saurischia</taxon>
        <taxon>Theropoda</taxon>
        <taxon>Coelurosauria</taxon>
        <taxon>Aves</taxon>
        <taxon>Neognathae</taxon>
        <taxon>Neoaves</taxon>
        <taxon>Mirandornithes</taxon>
        <taxon>Podicipediformes</taxon>
        <taxon>Podicipedidae</taxon>
        <taxon>Podiceps</taxon>
    </lineage>
</organism>
<comment type="subunit">
    <text evidence="1">Heterooligomeric complex.</text>
</comment>
<reference evidence="4 5" key="1">
    <citation type="submission" date="2014-04" db="EMBL/GenBank/DDBJ databases">
        <title>Genome evolution of avian class.</title>
        <authorList>
            <person name="Zhang G."/>
            <person name="Li C."/>
        </authorList>
    </citation>
    <scope>NUCLEOTIDE SEQUENCE [LARGE SCALE GENOMIC DNA]</scope>
    <source>
        <strain evidence="4">BGI_N338</strain>
    </source>
</reference>
<proteinExistence type="inferred from homology"/>
<name>A0A094LEC9_PODCR</name>
<feature type="non-terminal residue" evidence="4">
    <location>
        <position position="1"/>
    </location>
</feature>
<dbReference type="InterPro" id="IPR027705">
    <property type="entry name" value="Flotillin_fam"/>
</dbReference>
<dbReference type="GO" id="GO:0072659">
    <property type="term" value="P:protein localization to plasma membrane"/>
    <property type="evidence" value="ECO:0007669"/>
    <property type="project" value="TreeGrafter"/>
</dbReference>
<comment type="subcellular location">
    <subcellularLocation>
        <location evidence="1">Membrane</location>
    </subcellularLocation>
    <subcellularLocation>
        <location evidence="1">Endosome</location>
    </subcellularLocation>
</comment>
<dbReference type="GO" id="GO:0016600">
    <property type="term" value="C:flotillin complex"/>
    <property type="evidence" value="ECO:0007669"/>
    <property type="project" value="TreeGrafter"/>
</dbReference>
<dbReference type="Pfam" id="PF15975">
    <property type="entry name" value="Flot"/>
    <property type="match status" value="1"/>
</dbReference>
<keyword evidence="2" id="KW-0175">Coiled coil</keyword>
<dbReference type="GO" id="GO:0002020">
    <property type="term" value="F:protease binding"/>
    <property type="evidence" value="ECO:0007669"/>
    <property type="project" value="TreeGrafter"/>
</dbReference>
<feature type="domain" description="Flotillin C-terminal" evidence="3">
    <location>
        <begin position="291"/>
        <end position="367"/>
    </location>
</feature>
<dbReference type="GO" id="GO:0045661">
    <property type="term" value="P:regulation of myoblast differentiation"/>
    <property type="evidence" value="ECO:0007669"/>
    <property type="project" value="TreeGrafter"/>
</dbReference>
<feature type="coiled-coil region" evidence="2">
    <location>
        <begin position="223"/>
        <end position="252"/>
    </location>
</feature>
<evidence type="ECO:0000256" key="2">
    <source>
        <dbReference type="SAM" id="Coils"/>
    </source>
</evidence>
<dbReference type="Proteomes" id="UP000053854">
    <property type="component" value="Unassembled WGS sequence"/>
</dbReference>
<dbReference type="InterPro" id="IPR036013">
    <property type="entry name" value="Band_7/SPFH_dom_sf"/>
</dbReference>
<sequence>AGGCCGSDVKQYVYGGWAWAWWCITDTQRISLEIMTLQPRCEDVETAEGVALTVTGVAQVQTAQCATAISSHLSLQGTPTGAPIPSLLLRHVRLFLVLCLSCVRKVNSMKEEEEKGSEMAFGQGGCDLSSPLQDVYDKVDYLSSLGKTQTAAVRRDADIGVAEAERDAGIREAECKKEMLDVKFMADTKIADSKRAFELQKAAFNEEVNIKTAEAQLAYELQSAREQQKIRREEIEIEVVQRKKQIDVEEKEIIRKEKELIATVKRPAEAEAYRIQQIAEGEKVKQVLIAQAEAEKIRKIGQAEAYVIQAIGNAEAEGMKMKAQALQQYGETAQLALVLDALPEIAAKVAAPLSKVNEIVILSGESGNTMSEVNRLLAEIPASVRAITGVDLTKV</sequence>
<dbReference type="EMBL" id="KL288141">
    <property type="protein sequence ID" value="KFZ69105.1"/>
    <property type="molecule type" value="Genomic_DNA"/>
</dbReference>
<dbReference type="PANTHER" id="PTHR13806">
    <property type="entry name" value="FLOTILLIN-RELATED"/>
    <property type="match status" value="1"/>
</dbReference>
<evidence type="ECO:0000313" key="4">
    <source>
        <dbReference type="EMBL" id="KFZ69105.1"/>
    </source>
</evidence>
<dbReference type="OrthoDB" id="6080404at2759"/>
<dbReference type="AlphaFoldDB" id="A0A094LEC9"/>
<dbReference type="PANTHER" id="PTHR13806:SF46">
    <property type="entry name" value="FLOTILLIN-1-RELATED"/>
    <property type="match status" value="1"/>
</dbReference>
<comment type="similarity">
    <text evidence="1">Belongs to the band 7/mec-2 family. Flotillin subfamily.</text>
</comment>
<keyword evidence="5" id="KW-1185">Reference proteome</keyword>
<protein>
    <recommendedName>
        <fullName evidence="1">Flotillin</fullName>
    </recommendedName>
</protein>
<feature type="non-terminal residue" evidence="4">
    <location>
        <position position="395"/>
    </location>
</feature>
<dbReference type="SUPFAM" id="SSF117892">
    <property type="entry name" value="Band 7/SPFH domain"/>
    <property type="match status" value="1"/>
</dbReference>
<evidence type="ECO:0000256" key="1">
    <source>
        <dbReference type="RuleBase" id="RU366054"/>
    </source>
</evidence>
<evidence type="ECO:0000259" key="3">
    <source>
        <dbReference type="Pfam" id="PF15975"/>
    </source>
</evidence>
<gene>
    <name evidence="4" type="ORF">N338_06735</name>
</gene>